<feature type="region of interest" description="Disordered" evidence="1">
    <location>
        <begin position="64"/>
        <end position="89"/>
    </location>
</feature>
<evidence type="ECO:0000313" key="4">
    <source>
        <dbReference type="Proteomes" id="UP001596956"/>
    </source>
</evidence>
<keyword evidence="2" id="KW-0472">Membrane</keyword>
<dbReference type="EMBL" id="JBHTHR010000697">
    <property type="protein sequence ID" value="MFD0803031.1"/>
    <property type="molecule type" value="Genomic_DNA"/>
</dbReference>
<feature type="transmembrane region" description="Helical" evidence="2">
    <location>
        <begin position="37"/>
        <end position="61"/>
    </location>
</feature>
<gene>
    <name evidence="3" type="ORF">ACFQZU_17115</name>
</gene>
<keyword evidence="2" id="KW-1133">Transmembrane helix</keyword>
<feature type="non-terminal residue" evidence="3">
    <location>
        <position position="1"/>
    </location>
</feature>
<protein>
    <recommendedName>
        <fullName evidence="5">Serine/threonine protein kinase</fullName>
    </recommendedName>
</protein>
<dbReference type="Proteomes" id="UP001596956">
    <property type="component" value="Unassembled WGS sequence"/>
</dbReference>
<accession>A0ABW3BJL2</accession>
<name>A0ABW3BJL2_9ACTN</name>
<feature type="compositionally biased region" description="Gly residues" evidence="1">
    <location>
        <begin position="64"/>
        <end position="84"/>
    </location>
</feature>
<evidence type="ECO:0000313" key="3">
    <source>
        <dbReference type="EMBL" id="MFD0803031.1"/>
    </source>
</evidence>
<reference evidence="4" key="1">
    <citation type="journal article" date="2019" name="Int. J. Syst. Evol. Microbiol.">
        <title>The Global Catalogue of Microorganisms (GCM) 10K type strain sequencing project: providing services to taxonomists for standard genome sequencing and annotation.</title>
        <authorList>
            <consortium name="The Broad Institute Genomics Platform"/>
            <consortium name="The Broad Institute Genome Sequencing Center for Infectious Disease"/>
            <person name="Wu L."/>
            <person name="Ma J."/>
        </authorList>
    </citation>
    <scope>NUCLEOTIDE SEQUENCE [LARGE SCALE GENOMIC DNA]</scope>
    <source>
        <strain evidence="4">CCUG 63369</strain>
    </source>
</reference>
<evidence type="ECO:0008006" key="5">
    <source>
        <dbReference type="Google" id="ProtNLM"/>
    </source>
</evidence>
<evidence type="ECO:0000256" key="1">
    <source>
        <dbReference type="SAM" id="MobiDB-lite"/>
    </source>
</evidence>
<evidence type="ECO:0000256" key="2">
    <source>
        <dbReference type="SAM" id="Phobius"/>
    </source>
</evidence>
<proteinExistence type="predicted"/>
<feature type="compositionally biased region" description="Pro residues" evidence="1">
    <location>
        <begin position="1"/>
        <end position="27"/>
    </location>
</feature>
<organism evidence="3 4">
    <name type="scientific">Streptomonospora algeriensis</name>
    <dbReference type="NCBI Taxonomy" id="995084"/>
    <lineage>
        <taxon>Bacteria</taxon>
        <taxon>Bacillati</taxon>
        <taxon>Actinomycetota</taxon>
        <taxon>Actinomycetes</taxon>
        <taxon>Streptosporangiales</taxon>
        <taxon>Nocardiopsidaceae</taxon>
        <taxon>Streptomonospora</taxon>
    </lineage>
</organism>
<keyword evidence="4" id="KW-1185">Reference proteome</keyword>
<comment type="caution">
    <text evidence="3">The sequence shown here is derived from an EMBL/GenBank/DDBJ whole genome shotgun (WGS) entry which is preliminary data.</text>
</comment>
<sequence length="204" mass="20314">YGTPPGPPPGGSPGTPGSPYPPPPGGRPPGGGGNVGLVLVIISVCVAVLVVIGGIGVWLLAGSGGSSTSGGQDSGGQGSDGQGSDGSVRALYEGTWDGTLDQYDAGGNPVGTWSLTVEITDETIAAEEYGLDGPDDGRCTWRIPEAQGTESELTFSYSVSGDPDCVDNGQVTMEPAGGDSLDITVTSMLSDGSESESQGTLHRQ</sequence>
<feature type="region of interest" description="Disordered" evidence="1">
    <location>
        <begin position="1"/>
        <end position="28"/>
    </location>
</feature>
<keyword evidence="2" id="KW-0812">Transmembrane</keyword>